<keyword evidence="5" id="KW-1185">Reference proteome</keyword>
<dbReference type="SMART" id="SM00939">
    <property type="entry name" value="PepX_C"/>
    <property type="match status" value="1"/>
</dbReference>
<keyword evidence="1 4" id="KW-0378">Hydrolase</keyword>
<dbReference type="InterPro" id="IPR008979">
    <property type="entry name" value="Galactose-bd-like_sf"/>
</dbReference>
<dbReference type="PANTHER" id="PTHR43056">
    <property type="entry name" value="PEPTIDASE S9 PROLYL OLIGOPEPTIDASE"/>
    <property type="match status" value="1"/>
</dbReference>
<feature type="domain" description="Xaa-Pro dipeptidyl-peptidase C-terminal" evidence="3">
    <location>
        <begin position="318"/>
        <end position="565"/>
    </location>
</feature>
<dbReference type="Pfam" id="PF02129">
    <property type="entry name" value="Peptidase_S15"/>
    <property type="match status" value="1"/>
</dbReference>
<dbReference type="Gene3D" id="2.60.120.260">
    <property type="entry name" value="Galactose-binding domain-like"/>
    <property type="match status" value="1"/>
</dbReference>
<evidence type="ECO:0000313" key="4">
    <source>
        <dbReference type="EMBL" id="NVN39833.1"/>
    </source>
</evidence>
<dbReference type="InterPro" id="IPR005674">
    <property type="entry name" value="CocE/Ser_esterase"/>
</dbReference>
<feature type="region of interest" description="Disordered" evidence="2">
    <location>
        <begin position="288"/>
        <end position="307"/>
    </location>
</feature>
<comment type="caution">
    <text evidence="4">The sequence shown here is derived from an EMBL/GenBank/DDBJ whole genome shotgun (WGS) entry which is preliminary data.</text>
</comment>
<name>A0A850PA55_9PROT</name>
<dbReference type="InterPro" id="IPR050585">
    <property type="entry name" value="Xaa-Pro_dipeptidyl-ppase/CocE"/>
</dbReference>
<dbReference type="InterPro" id="IPR000383">
    <property type="entry name" value="Xaa-Pro-like_dom"/>
</dbReference>
<evidence type="ECO:0000259" key="3">
    <source>
        <dbReference type="SMART" id="SM00939"/>
    </source>
</evidence>
<evidence type="ECO:0000256" key="2">
    <source>
        <dbReference type="SAM" id="MobiDB-lite"/>
    </source>
</evidence>
<dbReference type="SUPFAM" id="SSF53474">
    <property type="entry name" value="alpha/beta-Hydrolases"/>
    <property type="match status" value="1"/>
</dbReference>
<dbReference type="NCBIfam" id="TIGR00976">
    <property type="entry name" value="CocE_NonD"/>
    <property type="match status" value="1"/>
</dbReference>
<dbReference type="SUPFAM" id="SSF49785">
    <property type="entry name" value="Galactose-binding domain-like"/>
    <property type="match status" value="1"/>
</dbReference>
<proteinExistence type="predicted"/>
<evidence type="ECO:0000313" key="5">
    <source>
        <dbReference type="Proteomes" id="UP000585665"/>
    </source>
</evidence>
<dbReference type="Proteomes" id="UP000585665">
    <property type="component" value="Unassembled WGS sequence"/>
</dbReference>
<organism evidence="4 5">
    <name type="scientific">Ameyamaea chiangmaiensis</name>
    <dbReference type="NCBI Taxonomy" id="442969"/>
    <lineage>
        <taxon>Bacteria</taxon>
        <taxon>Pseudomonadati</taxon>
        <taxon>Pseudomonadota</taxon>
        <taxon>Alphaproteobacteria</taxon>
        <taxon>Acetobacterales</taxon>
        <taxon>Acetobacteraceae</taxon>
        <taxon>Ameyamaea</taxon>
    </lineage>
</organism>
<dbReference type="InterPro" id="IPR013736">
    <property type="entry name" value="Xaa-Pro_dipept_C"/>
</dbReference>
<dbReference type="Gene3D" id="1.10.3020.10">
    <property type="entry name" value="alpha-amino acid ester hydrolase ( Helical cap domain)"/>
    <property type="match status" value="1"/>
</dbReference>
<evidence type="ECO:0000256" key="1">
    <source>
        <dbReference type="ARBA" id="ARBA00022801"/>
    </source>
</evidence>
<sequence>MPSLSHAQNDAPIAPALNDPEIQITENIWIEMPDGARLAARLFLPRSAQHQPVGTVLEYLPYRKRDGYRYRDDVAGAFFATHGIAFIRVDIRGTGDSDGAIEDEYRPDEQNDAVHVIQWIATQVWCNGNVGMRGISYGSFTGLQAAAKRLPALKAIVSACGTELRYVDDIHYRGGCLLQAQFDWGMEWQVIMRAPPDPAIVGEERWRHMWQQRLDATRPVSIDWTGHQRLDDTWAYGSVEDDTAIRCPIYHVAGMLDCYVDSAPRLMERMPDVPQKALIGPWTHKWPGYPDPPGHSGPPSAAANGVPGPGLDWLPEEARWWRHWLAGEANGVMDGPRLWTFQATATPGEEFPRDTPGRWVGQEHWPSEAVGHTTHYLQKGHLKPQPAERERLSCPQSLLVGFSTPTTYSSGDPLSWWREQSGDDELSLTFDGALLTEPLDLLGQPTFHLRVRADRPVAKVFARLTEVTPDGQSNLISYAILNLTHRDSDRAPAPLQPGRDYDVILKGVFCCRRILPGNRLRVAISESWWPVTWPSPETVTLEITTGASHVTLPVMHDAVDTSMPIRQLDRRYDQSGLPGPPYHDRLAHVRVEGTHGRRVFTLETGSTHPEETPIAGLDTRMGEAARSRRAIREDDPNSAEMEAEYITTYQKPGWDIRLRAWSLTTSTPTHFLCRETFDAWENGKHVFSRSWQRRLPRDLV</sequence>
<dbReference type="Gene3D" id="3.40.50.1820">
    <property type="entry name" value="alpha/beta hydrolase"/>
    <property type="match status" value="1"/>
</dbReference>
<accession>A0A850PA55</accession>
<dbReference type="EMBL" id="JABXXR010000018">
    <property type="protein sequence ID" value="NVN39833.1"/>
    <property type="molecule type" value="Genomic_DNA"/>
</dbReference>
<dbReference type="Pfam" id="PF08530">
    <property type="entry name" value="PepX_C"/>
    <property type="match status" value="1"/>
</dbReference>
<reference evidence="4 5" key="1">
    <citation type="submission" date="2020-06" db="EMBL/GenBank/DDBJ databases">
        <title>Description of novel acetic acid bacteria.</title>
        <authorList>
            <person name="Sombolestani A."/>
        </authorList>
    </citation>
    <scope>NUCLEOTIDE SEQUENCE [LARGE SCALE GENOMIC DNA]</scope>
    <source>
        <strain evidence="4 5">LMG 27010</strain>
    </source>
</reference>
<dbReference type="RefSeq" id="WP_176612813.1">
    <property type="nucleotide sequence ID" value="NZ_JABXXR010000018.1"/>
</dbReference>
<gene>
    <name evidence="4" type="ORF">HUK82_04535</name>
</gene>
<dbReference type="PANTHER" id="PTHR43056:SF10">
    <property type="entry name" value="COCE_NOND FAMILY, PUTATIVE (AFU_ORTHOLOGUE AFUA_7G00600)-RELATED"/>
    <property type="match status" value="1"/>
</dbReference>
<dbReference type="InterPro" id="IPR029058">
    <property type="entry name" value="AB_hydrolase_fold"/>
</dbReference>
<protein>
    <submittedName>
        <fullName evidence="4">CocE/NonD family hydrolase</fullName>
    </submittedName>
</protein>
<dbReference type="GO" id="GO:0008239">
    <property type="term" value="F:dipeptidyl-peptidase activity"/>
    <property type="evidence" value="ECO:0007669"/>
    <property type="project" value="InterPro"/>
</dbReference>
<dbReference type="AlphaFoldDB" id="A0A850PA55"/>